<feature type="compositionally biased region" description="Polar residues" evidence="2">
    <location>
        <begin position="62"/>
        <end position="76"/>
    </location>
</feature>
<evidence type="ECO:0000313" key="3">
    <source>
        <dbReference type="EMBL" id="KAF2540537.1"/>
    </source>
</evidence>
<dbReference type="Proteomes" id="UP000712281">
    <property type="component" value="Unassembled WGS sequence"/>
</dbReference>
<feature type="region of interest" description="Disordered" evidence="2">
    <location>
        <begin position="641"/>
        <end position="666"/>
    </location>
</feature>
<feature type="coiled-coil region" evidence="1">
    <location>
        <begin position="1124"/>
        <end position="1165"/>
    </location>
</feature>
<dbReference type="AlphaFoldDB" id="A0A8S9G7F2"/>
<feature type="compositionally biased region" description="Polar residues" evidence="2">
    <location>
        <begin position="24"/>
        <end position="44"/>
    </location>
</feature>
<feature type="region of interest" description="Disordered" evidence="2">
    <location>
        <begin position="814"/>
        <end position="853"/>
    </location>
</feature>
<proteinExistence type="predicted"/>
<feature type="compositionally biased region" description="Basic and acidic residues" evidence="2">
    <location>
        <begin position="87"/>
        <end position="112"/>
    </location>
</feature>
<dbReference type="PANTHER" id="PTHR33240">
    <property type="entry name" value="OS08G0508500 PROTEIN"/>
    <property type="match status" value="1"/>
</dbReference>
<dbReference type="PANTHER" id="PTHR33240:SF8">
    <property type="entry name" value="OS03G0439900 PROTEIN"/>
    <property type="match status" value="1"/>
</dbReference>
<feature type="compositionally biased region" description="Basic residues" evidence="2">
    <location>
        <begin position="506"/>
        <end position="517"/>
    </location>
</feature>
<reference evidence="3" key="1">
    <citation type="submission" date="2019-12" db="EMBL/GenBank/DDBJ databases">
        <title>Genome sequencing and annotation of Brassica cretica.</title>
        <authorList>
            <person name="Studholme D.J."/>
            <person name="Sarris P.F."/>
        </authorList>
    </citation>
    <scope>NUCLEOTIDE SEQUENCE</scope>
    <source>
        <strain evidence="3">PFS-001/15</strain>
        <tissue evidence="3">Leaf</tissue>
    </source>
</reference>
<evidence type="ECO:0000256" key="2">
    <source>
        <dbReference type="SAM" id="MobiDB-lite"/>
    </source>
</evidence>
<protein>
    <submittedName>
        <fullName evidence="3">Uncharacterized protein</fullName>
    </submittedName>
</protein>
<feature type="region of interest" description="Disordered" evidence="2">
    <location>
        <begin position="12"/>
        <end position="114"/>
    </location>
</feature>
<feature type="compositionally biased region" description="Polar residues" evidence="2">
    <location>
        <begin position="495"/>
        <end position="504"/>
    </location>
</feature>
<keyword evidence="1" id="KW-0175">Coiled coil</keyword>
<dbReference type="EMBL" id="QGKW02002005">
    <property type="protein sequence ID" value="KAF2540537.1"/>
    <property type="molecule type" value="Genomic_DNA"/>
</dbReference>
<accession>A0A8S9G7F2</accession>
<feature type="compositionally biased region" description="Low complexity" evidence="2">
    <location>
        <begin position="834"/>
        <end position="844"/>
    </location>
</feature>
<gene>
    <name evidence="3" type="ORF">F2Q68_00032620</name>
</gene>
<name>A0A8S9G7F2_BRACR</name>
<sequence>MKYLHFYAMTAKGQKRKSLEQSAEKLSQLQSDNTVLPDQNQALNTAGYKKRRFNTPIRPMGNLNTPSTAGGTTDTPPMSGVAGATREGTENPKIHKLEESDSEPEPGKEAPERTAAIESPISAYLEQIFSKRFDAMQSMVERLPGVVPPIQRSNPDSYADTPFVEEIASVEMPRKISFPSIKMYDGTGDPDDHIAQYKQSEEVYFQTGGLYKELTMYPCKTMEDVLSRAWAQVKWEEDVASRAQAQPKQDQRNWGKFQYRPQEKEEGMSVSTWPNISHLSISTPELVNALRQMGQQVKWPPKMKAPDSFRNPELWCDFHRDHGHKTEDCIALRIEVNELLQKGHLREFLSEKSKAHLSKETSGNSKGAAPTSPPRQDRVIHVISGGSEVSGVSHAAAKKRTCNTKHGLETTQPNRLLLGTDEISFTAKEQEKILAPHHDALVISLTIVNCLVKRIRVDNGSSNNTIFHRAYQDLGLEESALMRKKRPRTPRTHGSEVNDTSSWGSFRRRRTPNHSKNQKNPQRTCVDGSAWSPPKPFEVASARKTWSSQDPRPLPHIDKTTKNLIRYQSVVSRINKWGTSTSRRPPQRVHQTDPEQSTPHRRKRETHSQAGGLRTWSLRWMNVTTHFMEVLKTFMDRRQRTPNTKGWGMKRVSTTVPRPKKEAEPGRKRRNLLGDFCVGCLLSLSEVFHFLEGSRVQGPSPWFPLVGTRGTHLSGIRGSESCLEAGGNNTGIFFPNRLCSDDLVSLGSTQFGTHSEPRDLPFFCEGIFLKYESRDPRSGTSVILFSLAYPRILVCLFYRGRHLSIRNRSIMSKQSTSLTPPMTDRAGSKRRMDSSASLSDSSPDQVRGPASSLSEDDLVEWRKKYSLPPLLLSGGVIMSLIATLCDFFEISASQLNPPSWRLLLAIQNLGDLENLSFGVNEVLYSYHLAPLNGKEGRLHLRPRSGLPIVEELPRSDPGTHPAIPEGEDIVVRARQLPLDRRQVPFLLSDSALRRSMSGDNSDDPFVAYQKVAKSMSAKKGSASRTLSGDDLMITGSRQAMMVKIEPSVLTRAKARGRGVATRASYQSARVVHAAGNLAATLSNLNLQLFPHDGTTLPSGKTHEVIQVLQVGLLRAQCIARELEIRDLKDKIKDVERSAEISSADALNVGKKNHELEEAMENLRLKTVMTVSGARITARWELMREWLQRKNDQWDLARALAQYKTVVLEEAKNKGAPVPTFENEPTIPLDSGMDIDLMPGGSSF</sequence>
<comment type="caution">
    <text evidence="3">The sequence shown here is derived from an EMBL/GenBank/DDBJ whole genome shotgun (WGS) entry which is preliminary data.</text>
</comment>
<feature type="region of interest" description="Disordered" evidence="2">
    <location>
        <begin position="353"/>
        <end position="376"/>
    </location>
</feature>
<organism evidence="3 4">
    <name type="scientific">Brassica cretica</name>
    <name type="common">Mustard</name>
    <dbReference type="NCBI Taxonomy" id="69181"/>
    <lineage>
        <taxon>Eukaryota</taxon>
        <taxon>Viridiplantae</taxon>
        <taxon>Streptophyta</taxon>
        <taxon>Embryophyta</taxon>
        <taxon>Tracheophyta</taxon>
        <taxon>Spermatophyta</taxon>
        <taxon>Magnoliopsida</taxon>
        <taxon>eudicotyledons</taxon>
        <taxon>Gunneridae</taxon>
        <taxon>Pentapetalae</taxon>
        <taxon>rosids</taxon>
        <taxon>malvids</taxon>
        <taxon>Brassicales</taxon>
        <taxon>Brassicaceae</taxon>
        <taxon>Brassiceae</taxon>
        <taxon>Brassica</taxon>
    </lineage>
</organism>
<feature type="region of interest" description="Disordered" evidence="2">
    <location>
        <begin position="483"/>
        <end position="536"/>
    </location>
</feature>
<evidence type="ECO:0000256" key="1">
    <source>
        <dbReference type="SAM" id="Coils"/>
    </source>
</evidence>
<feature type="region of interest" description="Disordered" evidence="2">
    <location>
        <begin position="576"/>
        <end position="610"/>
    </location>
</feature>
<evidence type="ECO:0000313" key="4">
    <source>
        <dbReference type="Proteomes" id="UP000712281"/>
    </source>
</evidence>